<proteinExistence type="predicted"/>
<dbReference type="Pfam" id="PF19694">
    <property type="entry name" value="DUF6194"/>
    <property type="match status" value="1"/>
</dbReference>
<dbReference type="KEGG" id="nyu:D7D52_36910"/>
<gene>
    <name evidence="2" type="ORF">D7D52_36910</name>
</gene>
<keyword evidence="3" id="KW-1185">Reference proteome</keyword>
<dbReference type="InterPro" id="IPR045676">
    <property type="entry name" value="DUF6194"/>
</dbReference>
<evidence type="ECO:0000313" key="2">
    <source>
        <dbReference type="EMBL" id="AYF78484.1"/>
    </source>
</evidence>
<name>A0A386ZMT9_9NOCA</name>
<sequence length="154" mass="16651">MEIDEITEFIESLGGVLTLAPGPGSDFPEIAWGDRFFYYAPDGQVPTRVQPFATLVTKDNPDDTSSNLNRPGVFRLNISAGREAFTEHLGHPPREVADHRGDAGRSDTLLAHPVYAGAAWLAVVNPGARTDAAVRRLLVSAHARARAAYDRQSG</sequence>
<protein>
    <recommendedName>
        <fullName evidence="1">DUF6194 domain-containing protein</fullName>
    </recommendedName>
</protein>
<feature type="domain" description="DUF6194" evidence="1">
    <location>
        <begin position="1"/>
        <end position="153"/>
    </location>
</feature>
<dbReference type="OrthoDB" id="9783727at2"/>
<evidence type="ECO:0000313" key="3">
    <source>
        <dbReference type="Proteomes" id="UP000267164"/>
    </source>
</evidence>
<organism evidence="2 3">
    <name type="scientific">Nocardia yunnanensis</name>
    <dbReference type="NCBI Taxonomy" id="2382165"/>
    <lineage>
        <taxon>Bacteria</taxon>
        <taxon>Bacillati</taxon>
        <taxon>Actinomycetota</taxon>
        <taxon>Actinomycetes</taxon>
        <taxon>Mycobacteriales</taxon>
        <taxon>Nocardiaceae</taxon>
        <taxon>Nocardia</taxon>
    </lineage>
</organism>
<evidence type="ECO:0000259" key="1">
    <source>
        <dbReference type="Pfam" id="PF19694"/>
    </source>
</evidence>
<dbReference type="RefSeq" id="WP_120743567.1">
    <property type="nucleotide sequence ID" value="NZ_CP032568.1"/>
</dbReference>
<reference evidence="2 3" key="1">
    <citation type="submission" date="2018-09" db="EMBL/GenBank/DDBJ databases">
        <title>Nocardia yunnanensis sp. nov., an actinomycete isolated from a soil sample.</title>
        <authorList>
            <person name="Zhang J."/>
        </authorList>
    </citation>
    <scope>NUCLEOTIDE SEQUENCE [LARGE SCALE GENOMIC DNA]</scope>
    <source>
        <strain evidence="2 3">CFHS0054</strain>
    </source>
</reference>
<dbReference type="Proteomes" id="UP000267164">
    <property type="component" value="Chromosome"/>
</dbReference>
<accession>A0A386ZMT9</accession>
<dbReference type="EMBL" id="CP032568">
    <property type="protein sequence ID" value="AYF78484.1"/>
    <property type="molecule type" value="Genomic_DNA"/>
</dbReference>
<dbReference type="AlphaFoldDB" id="A0A386ZMT9"/>